<dbReference type="EMBL" id="CP136864">
    <property type="protein sequence ID" value="WOJ93793.1"/>
    <property type="molecule type" value="Genomic_DNA"/>
</dbReference>
<dbReference type="SUPFAM" id="SSF56281">
    <property type="entry name" value="Metallo-hydrolase/oxidoreductase"/>
    <property type="match status" value="1"/>
</dbReference>
<evidence type="ECO:0000313" key="4">
    <source>
        <dbReference type="Proteomes" id="UP001626537"/>
    </source>
</evidence>
<reference evidence="3 4" key="1">
    <citation type="submission" date="2023-10" db="EMBL/GenBank/DDBJ databases">
        <title>Two novel species belonging to the OM43/NOR5 clade.</title>
        <authorList>
            <person name="Park M."/>
        </authorList>
    </citation>
    <scope>NUCLEOTIDE SEQUENCE [LARGE SCALE GENOMIC DNA]</scope>
    <source>
        <strain evidence="3 4">IMCC43200</strain>
    </source>
</reference>
<proteinExistence type="inferred from homology"/>
<dbReference type="RefSeq" id="WP_407348436.1">
    <property type="nucleotide sequence ID" value="NZ_CP136864.1"/>
</dbReference>
<organism evidence="3 4">
    <name type="scientific">Congregibacter variabilis</name>
    <dbReference type="NCBI Taxonomy" id="3081200"/>
    <lineage>
        <taxon>Bacteria</taxon>
        <taxon>Pseudomonadati</taxon>
        <taxon>Pseudomonadota</taxon>
        <taxon>Gammaproteobacteria</taxon>
        <taxon>Cellvibrionales</taxon>
        <taxon>Halieaceae</taxon>
        <taxon>Congregibacter</taxon>
    </lineage>
</organism>
<keyword evidence="4" id="KW-1185">Reference proteome</keyword>
<name>A0ABZ0I2R8_9GAMM</name>
<dbReference type="PANTHER" id="PTHR42951">
    <property type="entry name" value="METALLO-BETA-LACTAMASE DOMAIN-CONTAINING"/>
    <property type="match status" value="1"/>
</dbReference>
<feature type="domain" description="Metallo-beta-lactamase" evidence="2">
    <location>
        <begin position="63"/>
        <end position="226"/>
    </location>
</feature>
<evidence type="ECO:0000259" key="2">
    <source>
        <dbReference type="SMART" id="SM00849"/>
    </source>
</evidence>
<accession>A0ABZ0I2R8</accession>
<dbReference type="Proteomes" id="UP001626537">
    <property type="component" value="Chromosome"/>
</dbReference>
<comment type="similarity">
    <text evidence="1">Belongs to the metallo-beta-lactamase superfamily. Class-B beta-lactamase family.</text>
</comment>
<dbReference type="InterPro" id="IPR036866">
    <property type="entry name" value="RibonucZ/Hydroxyglut_hydro"/>
</dbReference>
<dbReference type="InterPro" id="IPR001279">
    <property type="entry name" value="Metallo-B-lactamas"/>
</dbReference>
<dbReference type="Pfam" id="PF00753">
    <property type="entry name" value="Lactamase_B"/>
    <property type="match status" value="1"/>
</dbReference>
<dbReference type="PANTHER" id="PTHR42951:SF4">
    <property type="entry name" value="ACYL-COENZYME A THIOESTERASE MBLAC2"/>
    <property type="match status" value="1"/>
</dbReference>
<protein>
    <submittedName>
        <fullName evidence="3">MBL fold metallo-hydrolase</fullName>
    </submittedName>
</protein>
<sequence>MTFVWFIILVATASSLAEPMLKDKQWNHGSANCLTDAEPAIEVYSHSPTSFILRQSKCLNYEAPFMYILVGEKLALLFDSGATKDASVFPLYQTVRSLIGEKDLLVVHSHGHQDHRSADIQFQGAVGVTLVGLQKTALINALSISQWPDGRGLIDLGGRELVVIPSSGHQEEAISLYDPQTQWLLTGDTVYPGLIYVKNWNNYRDSIARLARFAEEHDVSAVLGAHIEATDRPGEYYAVGTVYQPAEAPLPMESDILAIINAELQQSPKANQIELSRLKIIPMNLMQRKLSDFGRWLSQ</sequence>
<gene>
    <name evidence="3" type="ORF">R0135_01170</name>
</gene>
<evidence type="ECO:0000256" key="1">
    <source>
        <dbReference type="ARBA" id="ARBA00005250"/>
    </source>
</evidence>
<evidence type="ECO:0000313" key="3">
    <source>
        <dbReference type="EMBL" id="WOJ93793.1"/>
    </source>
</evidence>
<dbReference type="InterPro" id="IPR050855">
    <property type="entry name" value="NDM-1-like"/>
</dbReference>
<dbReference type="SMART" id="SM00849">
    <property type="entry name" value="Lactamase_B"/>
    <property type="match status" value="1"/>
</dbReference>
<dbReference type="Gene3D" id="3.60.15.10">
    <property type="entry name" value="Ribonuclease Z/Hydroxyacylglutathione hydrolase-like"/>
    <property type="match status" value="1"/>
</dbReference>